<dbReference type="Pfam" id="PF00963">
    <property type="entry name" value="Cohesin"/>
    <property type="match status" value="1"/>
</dbReference>
<dbReference type="GO" id="GO:0030246">
    <property type="term" value="F:carbohydrate binding"/>
    <property type="evidence" value="ECO:0007669"/>
    <property type="project" value="InterPro"/>
</dbReference>
<sequence>VPNPASEDIFDNPLDEEEVEYDLPALTFYPVEVDVAAGTSFGVDVFALGFENLAGTSIRITFDENRITSASIIPGTIFEDAQNDPIFFSEVNMEDGWINLTASFLGSDSASVSTTGSVAQLTFTAVATGDSKIQFGTECEMVDPDDVLLEINGFGEASITAN</sequence>
<gene>
    <name evidence="2" type="ORF">METZ01_LOCUS332697</name>
</gene>
<dbReference type="GO" id="GO:0000272">
    <property type="term" value="P:polysaccharide catabolic process"/>
    <property type="evidence" value="ECO:0007669"/>
    <property type="project" value="InterPro"/>
</dbReference>
<accession>A0A382Q2L4</accession>
<dbReference type="CDD" id="cd08547">
    <property type="entry name" value="Type_II_cohesin"/>
    <property type="match status" value="1"/>
</dbReference>
<organism evidence="2">
    <name type="scientific">marine metagenome</name>
    <dbReference type="NCBI Taxonomy" id="408172"/>
    <lineage>
        <taxon>unclassified sequences</taxon>
        <taxon>metagenomes</taxon>
        <taxon>ecological metagenomes</taxon>
    </lineage>
</organism>
<dbReference type="InterPro" id="IPR002102">
    <property type="entry name" value="Cohesin_dom"/>
</dbReference>
<evidence type="ECO:0000313" key="2">
    <source>
        <dbReference type="EMBL" id="SVC79843.1"/>
    </source>
</evidence>
<dbReference type="EMBL" id="UINC01111545">
    <property type="protein sequence ID" value="SVC79843.1"/>
    <property type="molecule type" value="Genomic_DNA"/>
</dbReference>
<proteinExistence type="predicted"/>
<feature type="domain" description="Cohesin" evidence="1">
    <location>
        <begin position="32"/>
        <end position="132"/>
    </location>
</feature>
<feature type="non-terminal residue" evidence="2">
    <location>
        <position position="1"/>
    </location>
</feature>
<dbReference type="SUPFAM" id="SSF49384">
    <property type="entry name" value="Carbohydrate-binding domain"/>
    <property type="match status" value="1"/>
</dbReference>
<dbReference type="AlphaFoldDB" id="A0A382Q2L4"/>
<name>A0A382Q2L4_9ZZZZ</name>
<evidence type="ECO:0000259" key="1">
    <source>
        <dbReference type="Pfam" id="PF00963"/>
    </source>
</evidence>
<reference evidence="2" key="1">
    <citation type="submission" date="2018-05" db="EMBL/GenBank/DDBJ databases">
        <authorList>
            <person name="Lanie J.A."/>
            <person name="Ng W.-L."/>
            <person name="Kazmierczak K.M."/>
            <person name="Andrzejewski T.M."/>
            <person name="Davidsen T.M."/>
            <person name="Wayne K.J."/>
            <person name="Tettelin H."/>
            <person name="Glass J.I."/>
            <person name="Rusch D."/>
            <person name="Podicherti R."/>
            <person name="Tsui H.-C.T."/>
            <person name="Winkler M.E."/>
        </authorList>
    </citation>
    <scope>NUCLEOTIDE SEQUENCE</scope>
</reference>
<protein>
    <recommendedName>
        <fullName evidence="1">Cohesin domain-containing protein</fullName>
    </recommendedName>
</protein>
<dbReference type="Gene3D" id="2.60.40.680">
    <property type="match status" value="1"/>
</dbReference>
<dbReference type="InterPro" id="IPR008965">
    <property type="entry name" value="CBM2/CBM3_carb-bd_dom_sf"/>
</dbReference>